<dbReference type="PANTHER" id="PTHR45586">
    <property type="entry name" value="TPR REPEAT-CONTAINING PROTEIN PA4667"/>
    <property type="match status" value="1"/>
</dbReference>
<dbReference type="InterPro" id="IPR011990">
    <property type="entry name" value="TPR-like_helical_dom_sf"/>
</dbReference>
<feature type="repeat" description="TPR" evidence="3">
    <location>
        <begin position="92"/>
        <end position="125"/>
    </location>
</feature>
<dbReference type="EMBL" id="CP036279">
    <property type="protein sequence ID" value="QDU61135.1"/>
    <property type="molecule type" value="Genomic_DNA"/>
</dbReference>
<feature type="repeat" description="TPR" evidence="3">
    <location>
        <begin position="687"/>
        <end position="720"/>
    </location>
</feature>
<dbReference type="Gene3D" id="1.25.40.10">
    <property type="entry name" value="Tetratricopeptide repeat domain"/>
    <property type="match status" value="3"/>
</dbReference>
<dbReference type="PROSITE" id="PS50005">
    <property type="entry name" value="TPR"/>
    <property type="match status" value="3"/>
</dbReference>
<dbReference type="SMART" id="SM00028">
    <property type="entry name" value="TPR"/>
    <property type="match status" value="11"/>
</dbReference>
<feature type="region of interest" description="Disordered" evidence="4">
    <location>
        <begin position="43"/>
        <end position="64"/>
    </location>
</feature>
<organism evidence="6 7">
    <name type="scientific">Kolteria novifilia</name>
    <dbReference type="NCBI Taxonomy" id="2527975"/>
    <lineage>
        <taxon>Bacteria</taxon>
        <taxon>Pseudomonadati</taxon>
        <taxon>Planctomycetota</taxon>
        <taxon>Planctomycetia</taxon>
        <taxon>Kolteriales</taxon>
        <taxon>Kolteriaceae</taxon>
        <taxon>Kolteria</taxon>
    </lineage>
</organism>
<dbReference type="InterPro" id="IPR019734">
    <property type="entry name" value="TPR_rpt"/>
</dbReference>
<feature type="compositionally biased region" description="Basic and acidic residues" evidence="4">
    <location>
        <begin position="43"/>
        <end position="59"/>
    </location>
</feature>
<dbReference type="Pfam" id="PF13181">
    <property type="entry name" value="TPR_8"/>
    <property type="match status" value="2"/>
</dbReference>
<name>A0A518B2D5_9BACT</name>
<dbReference type="Proteomes" id="UP000317093">
    <property type="component" value="Chromosome"/>
</dbReference>
<protein>
    <submittedName>
        <fullName evidence="6">Tetratricopeptide repeat protein</fullName>
    </submittedName>
</protein>
<dbReference type="Pfam" id="PF13432">
    <property type="entry name" value="TPR_16"/>
    <property type="match status" value="1"/>
</dbReference>
<dbReference type="OrthoDB" id="9766710at2"/>
<evidence type="ECO:0000256" key="4">
    <source>
        <dbReference type="SAM" id="MobiDB-lite"/>
    </source>
</evidence>
<reference evidence="6 7" key="1">
    <citation type="submission" date="2019-02" db="EMBL/GenBank/DDBJ databases">
        <title>Deep-cultivation of Planctomycetes and their phenomic and genomic characterization uncovers novel biology.</title>
        <authorList>
            <person name="Wiegand S."/>
            <person name="Jogler M."/>
            <person name="Boedeker C."/>
            <person name="Pinto D."/>
            <person name="Vollmers J."/>
            <person name="Rivas-Marin E."/>
            <person name="Kohn T."/>
            <person name="Peeters S.H."/>
            <person name="Heuer A."/>
            <person name="Rast P."/>
            <person name="Oberbeckmann S."/>
            <person name="Bunk B."/>
            <person name="Jeske O."/>
            <person name="Meyerdierks A."/>
            <person name="Storesund J.E."/>
            <person name="Kallscheuer N."/>
            <person name="Luecker S."/>
            <person name="Lage O.M."/>
            <person name="Pohl T."/>
            <person name="Merkel B.J."/>
            <person name="Hornburger P."/>
            <person name="Mueller R.-W."/>
            <person name="Bruemmer F."/>
            <person name="Labrenz M."/>
            <person name="Spormann A.M."/>
            <person name="Op den Camp H."/>
            <person name="Overmann J."/>
            <person name="Amann R."/>
            <person name="Jetten M.S.M."/>
            <person name="Mascher T."/>
            <person name="Medema M.H."/>
            <person name="Devos D.P."/>
            <person name="Kaster A.-K."/>
            <person name="Ovreas L."/>
            <person name="Rohde M."/>
            <person name="Galperin M.Y."/>
            <person name="Jogler C."/>
        </authorList>
    </citation>
    <scope>NUCLEOTIDE SEQUENCE [LARGE SCALE GENOMIC DNA]</scope>
    <source>
        <strain evidence="6 7">Pan216</strain>
    </source>
</reference>
<proteinExistence type="predicted"/>
<feature type="chain" id="PRO_5021872396" evidence="5">
    <location>
        <begin position="24"/>
        <end position="790"/>
    </location>
</feature>
<keyword evidence="1" id="KW-0677">Repeat</keyword>
<dbReference type="Pfam" id="PF13424">
    <property type="entry name" value="TPR_12"/>
    <property type="match status" value="1"/>
</dbReference>
<evidence type="ECO:0000313" key="7">
    <source>
        <dbReference type="Proteomes" id="UP000317093"/>
    </source>
</evidence>
<keyword evidence="2 3" id="KW-0802">TPR repeat</keyword>
<dbReference type="AlphaFoldDB" id="A0A518B2D5"/>
<evidence type="ECO:0000256" key="3">
    <source>
        <dbReference type="PROSITE-ProRule" id="PRU00339"/>
    </source>
</evidence>
<dbReference type="SUPFAM" id="SSF48452">
    <property type="entry name" value="TPR-like"/>
    <property type="match status" value="3"/>
</dbReference>
<sequence length="790" mass="89634" precursor="true">MPVHRMNRALVAIVALSALSECALSKSWAIESPGSTIQGLVQKEDQQPAAKEKKAEKPKSGYLTSLLPGEETLDPFVPAEPLTTDDAKAIEARTLVVLGFAEEERRHLVSALELYEKAAKLWPESVSALRNAARMSFLLEQHDKGLEYARRALDRYPSDFVLLHEFGKHSASAGRREDAIESFEKASAIEGAAKSDPMRFLELQLLLAQLYEGTGNNEGVANAWSQVLNILDDPIRYPLEPTVRQRMLRRRVTYFERLARALNDQGKHEEALAVLEEGRQKIGGQARRLLLIESEVRVEQGKLEDALRLVEEYLAFKFQNPEALAHYEKVLAKLGRDKDLLAELEKLVERDRHNAELRQFYARKLIEAERFADAEEILRRPGTRSESLPLLFELYRKNDQPEKVLDVILEAFAGRSRFATRESRVATLAKIAEQLKEMSKDSDFVTKVADAARARVKDEDDPLGFRGKLIIADTAKQADLIDLSKEFYALALEDEPNNADVRIQLIAMLMNKELYEDVIKQAQEGAKQHPDDYRFVDRQASALQMLEKTDEAVALIEDYLNRVKKKDSTILVFDTLIRIYQMAERYDDAIKTCQRVINDFPDPKQSGLASYRMANCYLLKGDEEKAEESLVKLADAEPNTLLPFIEAAVNNDLGYIWADKGKHLDRAEEMVRRAIDIYERSGEGPNAAYLDSMGWVYFKKGNYKQALKYLKEASEMEEGQDAVIYDHLGDAHLQLKQRDDAKTAWEKAIKLYEEKDAERDADKLKALREKLKLLGQKDDASPGSAEKTSP</sequence>
<evidence type="ECO:0000256" key="5">
    <source>
        <dbReference type="SAM" id="SignalP"/>
    </source>
</evidence>
<evidence type="ECO:0000256" key="1">
    <source>
        <dbReference type="ARBA" id="ARBA00022737"/>
    </source>
</evidence>
<dbReference type="KEGG" id="knv:Pan216_19890"/>
<keyword evidence="5" id="KW-0732">Signal</keyword>
<dbReference type="InterPro" id="IPR051012">
    <property type="entry name" value="CellSynth/LPSAsmb/PSIAsmb"/>
</dbReference>
<keyword evidence="7" id="KW-1185">Reference proteome</keyword>
<dbReference type="Pfam" id="PF13174">
    <property type="entry name" value="TPR_6"/>
    <property type="match status" value="1"/>
</dbReference>
<dbReference type="PANTHER" id="PTHR45586:SF1">
    <property type="entry name" value="LIPOPOLYSACCHARIDE ASSEMBLY PROTEIN B"/>
    <property type="match status" value="1"/>
</dbReference>
<feature type="signal peptide" evidence="5">
    <location>
        <begin position="1"/>
        <end position="23"/>
    </location>
</feature>
<feature type="repeat" description="TPR" evidence="3">
    <location>
        <begin position="722"/>
        <end position="755"/>
    </location>
</feature>
<evidence type="ECO:0000313" key="6">
    <source>
        <dbReference type="EMBL" id="QDU61135.1"/>
    </source>
</evidence>
<evidence type="ECO:0000256" key="2">
    <source>
        <dbReference type="ARBA" id="ARBA00022803"/>
    </source>
</evidence>
<gene>
    <name evidence="6" type="ORF">Pan216_19890</name>
</gene>
<accession>A0A518B2D5</accession>